<feature type="compositionally biased region" description="Low complexity" evidence="8">
    <location>
        <begin position="222"/>
        <end position="260"/>
    </location>
</feature>
<dbReference type="Proteomes" id="UP001165080">
    <property type="component" value="Unassembled WGS sequence"/>
</dbReference>
<sequence>MLAISPSVVHKYGRLHKLRDYDSAQASPPPPPQQQQQHHHRQLPQRRPSGHDSDSGSDSPVKVPAFGAFPWPLRRPSSQPLRLVTVQVARVAAPASHESASTSRSSATCGARHRPSAHKLALLVGLLLAATAGLLAAAHRVHGLSNPTALQLPLQTPSPQQLQLQLQLQRTTPASGARANERPGDGAAAPDAKTAARASETAERGASPSLEQKLQPGRADAHGAAGRRALSTATANDPRAASAAAATPGKAAVKAAETAASSISRIRSQNTVNSSGSGRTNTLSGAGSSSSSSGGGAGGFRWPGGSSMLQQCLNSRYGGQLADWEDVGTVRPTVKVLGTWWSARNSSLPLTVVTQLSANRLQQLRAMCRAWHGPLSAVVYIPVQLEGPSAAAAVDASGGGRDGAASGSRGKAGGGRKRGRKRSAGGKSGKDNGGGGGGGRRLLGSTGGGSGVDGGGDVQLGPGTVTGRRDLEGLFRATVRQESDPGGRPGAAAANGSGSAPAAAAAFGGARASLGTRQLTLLRDTADQVRGFWQEMEQKRWCALDVMLVYEPYNDPRALRALYPVNMLRNWARLQARTPLIAMLDVDMLPSRGLLRDMRNKETARYYVDACVPSPTLAVPTAGNGHDAYDGGGDIGEGGGGGGGGGGDGGVRPAVFVLPAFQTANETSTAENIRIADRMANMTKAQLEVAVVLEAALPFHIRNFPAGHGATNYLRWFRTDEAYGISYARKFEPWFMAGRQIVPWHDARHRGYGHNKIIQVAAANATGAEFRVHPRAFLIHRPHSRSTARGELGGDAAQYRRILRAVMRNVTGTMLQQISESEAAEQQLQQQQEQEQQQQQQLVYKRRLLSQEQSLAAAAAPVLAPLPPALSPELQVRHVYDTTAQQPLQGALHQKVIARKRAEAIIREQYRDKLRHNVFWTNAQVYREARIAMRSYSYVPVLDPGTAHCLSVLPWWRGGDGVTKGQ</sequence>
<dbReference type="InterPro" id="IPR051292">
    <property type="entry name" value="Xyl/GlcA_transferase"/>
</dbReference>
<evidence type="ECO:0000313" key="10">
    <source>
        <dbReference type="Proteomes" id="UP001165080"/>
    </source>
</evidence>
<keyword evidence="10" id="KW-1185">Reference proteome</keyword>
<keyword evidence="6" id="KW-0325">Glycoprotein</keyword>
<feature type="coiled-coil region" evidence="7">
    <location>
        <begin position="814"/>
        <end position="841"/>
    </location>
</feature>
<feature type="region of interest" description="Disordered" evidence="8">
    <location>
        <begin position="21"/>
        <end position="61"/>
    </location>
</feature>
<feature type="compositionally biased region" description="Basic residues" evidence="8">
    <location>
        <begin position="414"/>
        <end position="424"/>
    </location>
</feature>
<protein>
    <submittedName>
        <fullName evidence="9">Uncharacterized protein</fullName>
    </submittedName>
</protein>
<evidence type="ECO:0000313" key="9">
    <source>
        <dbReference type="EMBL" id="GLC51545.1"/>
    </source>
</evidence>
<dbReference type="EMBL" id="BRXU01000004">
    <property type="protein sequence ID" value="GLC51545.1"/>
    <property type="molecule type" value="Genomic_DNA"/>
</dbReference>
<gene>
    <name evidence="9" type="primary">PLEST004852</name>
    <name evidence="9" type="ORF">PLESTB_000513900</name>
</gene>
<feature type="compositionally biased region" description="Polar residues" evidence="8">
    <location>
        <begin position="261"/>
        <end position="283"/>
    </location>
</feature>
<comment type="caution">
    <text evidence="9">The sequence shown here is derived from an EMBL/GenBank/DDBJ whole genome shotgun (WGS) entry which is preliminary data.</text>
</comment>
<feature type="compositionally biased region" description="Basic and acidic residues" evidence="8">
    <location>
        <begin position="467"/>
        <end position="485"/>
    </location>
</feature>
<dbReference type="GO" id="GO:0016020">
    <property type="term" value="C:membrane"/>
    <property type="evidence" value="ECO:0007669"/>
    <property type="project" value="UniProtKB-SubCell"/>
</dbReference>
<dbReference type="AlphaFoldDB" id="A0A9W6BGT4"/>
<evidence type="ECO:0000256" key="8">
    <source>
        <dbReference type="SAM" id="MobiDB-lite"/>
    </source>
</evidence>
<organism evidence="9 10">
    <name type="scientific">Pleodorina starrii</name>
    <dbReference type="NCBI Taxonomy" id="330485"/>
    <lineage>
        <taxon>Eukaryota</taxon>
        <taxon>Viridiplantae</taxon>
        <taxon>Chlorophyta</taxon>
        <taxon>core chlorophytes</taxon>
        <taxon>Chlorophyceae</taxon>
        <taxon>CS clade</taxon>
        <taxon>Chlamydomonadales</taxon>
        <taxon>Volvocaceae</taxon>
        <taxon>Pleodorina</taxon>
    </lineage>
</organism>
<accession>A0A9W6BGT4</accession>
<feature type="compositionally biased region" description="Low complexity" evidence="8">
    <location>
        <begin position="185"/>
        <end position="198"/>
    </location>
</feature>
<feature type="compositionally biased region" description="Low complexity" evidence="8">
    <location>
        <begin position="152"/>
        <end position="173"/>
    </location>
</feature>
<dbReference type="GO" id="GO:0015020">
    <property type="term" value="F:glucuronosyltransferase activity"/>
    <property type="evidence" value="ECO:0007669"/>
    <property type="project" value="TreeGrafter"/>
</dbReference>
<dbReference type="GO" id="GO:0042285">
    <property type="term" value="F:xylosyltransferase activity"/>
    <property type="evidence" value="ECO:0007669"/>
    <property type="project" value="TreeGrafter"/>
</dbReference>
<feature type="region of interest" description="Disordered" evidence="8">
    <location>
        <begin position="152"/>
        <end position="301"/>
    </location>
</feature>
<evidence type="ECO:0000256" key="1">
    <source>
        <dbReference type="ARBA" id="ARBA00004606"/>
    </source>
</evidence>
<evidence type="ECO:0000256" key="3">
    <source>
        <dbReference type="ARBA" id="ARBA00022968"/>
    </source>
</evidence>
<dbReference type="GO" id="GO:0035269">
    <property type="term" value="P:protein O-linked glycosylation via mannose"/>
    <property type="evidence" value="ECO:0007669"/>
    <property type="project" value="TreeGrafter"/>
</dbReference>
<feature type="region of interest" description="Disordered" evidence="8">
    <location>
        <begin position="393"/>
        <end position="500"/>
    </location>
</feature>
<proteinExistence type="predicted"/>
<evidence type="ECO:0000256" key="4">
    <source>
        <dbReference type="ARBA" id="ARBA00022989"/>
    </source>
</evidence>
<keyword evidence="2" id="KW-0812">Transmembrane</keyword>
<keyword evidence="4" id="KW-1133">Transmembrane helix</keyword>
<dbReference type="PANTHER" id="PTHR12270">
    <property type="entry name" value="GLYCOSYLTRANSFERASE-RELATED"/>
    <property type="match status" value="1"/>
</dbReference>
<dbReference type="PANTHER" id="PTHR12270:SF52">
    <property type="entry name" value="GLYCOSYLTRANSFERASE-LIKE PROTEIN GNT13-RELATED"/>
    <property type="match status" value="1"/>
</dbReference>
<evidence type="ECO:0000256" key="2">
    <source>
        <dbReference type="ARBA" id="ARBA00022692"/>
    </source>
</evidence>
<keyword evidence="3" id="KW-0735">Signal-anchor</keyword>
<name>A0A9W6BGT4_9CHLO</name>
<evidence type="ECO:0000256" key="6">
    <source>
        <dbReference type="ARBA" id="ARBA00023180"/>
    </source>
</evidence>
<reference evidence="9 10" key="1">
    <citation type="journal article" date="2023" name="Commun. Biol.">
        <title>Reorganization of the ancestral sex-determining regions during the evolution of trioecy in Pleodorina starrii.</title>
        <authorList>
            <person name="Takahashi K."/>
            <person name="Suzuki S."/>
            <person name="Kawai-Toyooka H."/>
            <person name="Yamamoto K."/>
            <person name="Hamaji T."/>
            <person name="Ootsuki R."/>
            <person name="Yamaguchi H."/>
            <person name="Kawachi M."/>
            <person name="Higashiyama T."/>
            <person name="Nozaki H."/>
        </authorList>
    </citation>
    <scope>NUCLEOTIDE SEQUENCE [LARGE SCALE GENOMIC DNA]</scope>
    <source>
        <strain evidence="9 10">NIES-4479</strain>
    </source>
</reference>
<evidence type="ECO:0000256" key="7">
    <source>
        <dbReference type="SAM" id="Coils"/>
    </source>
</evidence>
<feature type="compositionally biased region" description="Low complexity" evidence="8">
    <location>
        <begin position="490"/>
        <end position="500"/>
    </location>
</feature>
<keyword evidence="5" id="KW-0472">Membrane</keyword>
<keyword evidence="7" id="KW-0175">Coiled coil</keyword>
<feature type="compositionally biased region" description="Gly residues" evidence="8">
    <location>
        <begin position="431"/>
        <end position="458"/>
    </location>
</feature>
<dbReference type="Pfam" id="PF13896">
    <property type="entry name" value="Glyco_transf_49"/>
    <property type="match status" value="2"/>
</dbReference>
<evidence type="ECO:0000256" key="5">
    <source>
        <dbReference type="ARBA" id="ARBA00023136"/>
    </source>
</evidence>
<comment type="subcellular location">
    <subcellularLocation>
        <location evidence="1">Membrane</location>
        <topology evidence="1">Single-pass type II membrane protein</topology>
    </subcellularLocation>
</comment>